<dbReference type="CDD" id="cd04301">
    <property type="entry name" value="NAT_SF"/>
    <property type="match status" value="1"/>
</dbReference>
<dbReference type="AlphaFoldDB" id="A0A5C1AEX2"/>
<keyword evidence="5" id="KW-1185">Reference proteome</keyword>
<dbReference type="InterPro" id="IPR016181">
    <property type="entry name" value="Acyl_CoA_acyltransferase"/>
</dbReference>
<keyword evidence="2" id="KW-0012">Acyltransferase</keyword>
<dbReference type="EMBL" id="CP042425">
    <property type="protein sequence ID" value="QEL15674.1"/>
    <property type="molecule type" value="Genomic_DNA"/>
</dbReference>
<dbReference type="GO" id="GO:0016747">
    <property type="term" value="F:acyltransferase activity, transferring groups other than amino-acyl groups"/>
    <property type="evidence" value="ECO:0007669"/>
    <property type="project" value="InterPro"/>
</dbReference>
<organism evidence="4 5">
    <name type="scientific">Limnoglobus roseus</name>
    <dbReference type="NCBI Taxonomy" id="2598579"/>
    <lineage>
        <taxon>Bacteria</taxon>
        <taxon>Pseudomonadati</taxon>
        <taxon>Planctomycetota</taxon>
        <taxon>Planctomycetia</taxon>
        <taxon>Gemmatales</taxon>
        <taxon>Gemmataceae</taxon>
        <taxon>Limnoglobus</taxon>
    </lineage>
</organism>
<dbReference type="PANTHER" id="PTHR43420:SF44">
    <property type="entry name" value="ACETYLTRANSFERASE YPEA"/>
    <property type="match status" value="1"/>
</dbReference>
<dbReference type="KEGG" id="lrs:PX52LOC_02609"/>
<dbReference type="InterPro" id="IPR000182">
    <property type="entry name" value="GNAT_dom"/>
</dbReference>
<evidence type="ECO:0000259" key="3">
    <source>
        <dbReference type="PROSITE" id="PS51186"/>
    </source>
</evidence>
<evidence type="ECO:0000256" key="2">
    <source>
        <dbReference type="ARBA" id="ARBA00023315"/>
    </source>
</evidence>
<accession>A0A5C1AEX2</accession>
<evidence type="ECO:0000256" key="1">
    <source>
        <dbReference type="ARBA" id="ARBA00022679"/>
    </source>
</evidence>
<dbReference type="Pfam" id="PF13508">
    <property type="entry name" value="Acetyltransf_7"/>
    <property type="match status" value="1"/>
</dbReference>
<dbReference type="InterPro" id="IPR050680">
    <property type="entry name" value="YpeA/RimI_acetyltransf"/>
</dbReference>
<reference evidence="5" key="1">
    <citation type="submission" date="2019-08" db="EMBL/GenBank/DDBJ databases">
        <title>Limnoglobus roseus gen. nov., sp. nov., a novel freshwater planctomycete with a giant genome from the family Gemmataceae.</title>
        <authorList>
            <person name="Kulichevskaya I.S."/>
            <person name="Naumoff D.G."/>
            <person name="Miroshnikov K."/>
            <person name="Ivanova A."/>
            <person name="Philippov D.A."/>
            <person name="Hakobyan A."/>
            <person name="Rijpstra I.C."/>
            <person name="Sinninghe Damste J.S."/>
            <person name="Liesack W."/>
            <person name="Dedysh S.N."/>
        </authorList>
    </citation>
    <scope>NUCLEOTIDE SEQUENCE [LARGE SCALE GENOMIC DNA]</scope>
    <source>
        <strain evidence="5">PX52</strain>
    </source>
</reference>
<gene>
    <name evidence="4" type="ORF">PX52LOC_02609</name>
</gene>
<dbReference type="RefSeq" id="WP_246173713.1">
    <property type="nucleotide sequence ID" value="NZ_CP042425.1"/>
</dbReference>
<evidence type="ECO:0000313" key="5">
    <source>
        <dbReference type="Proteomes" id="UP000324974"/>
    </source>
</evidence>
<feature type="domain" description="N-acetyltransferase" evidence="3">
    <location>
        <begin position="19"/>
        <end position="182"/>
    </location>
</feature>
<evidence type="ECO:0000313" key="4">
    <source>
        <dbReference type="EMBL" id="QEL15674.1"/>
    </source>
</evidence>
<dbReference type="PROSITE" id="PS51186">
    <property type="entry name" value="GNAT"/>
    <property type="match status" value="1"/>
</dbReference>
<dbReference type="Gene3D" id="3.40.630.30">
    <property type="match status" value="1"/>
</dbReference>
<dbReference type="PANTHER" id="PTHR43420">
    <property type="entry name" value="ACETYLTRANSFERASE"/>
    <property type="match status" value="1"/>
</dbReference>
<dbReference type="Proteomes" id="UP000324974">
    <property type="component" value="Chromosome"/>
</dbReference>
<sequence length="185" mass="19757">MPTEYFKRHHMRLDLASPVAVPPLPPGFHWLAWHESLVDAHADVLRQAFQDAADARLFPNLGCESGCRMLARAIRDCATFCPQATWLLAGPAGAVGCVQGLLEAGEGGVQNVAVLPEHRGRGFGAALLLQSLAGFQAVGATVAELEVTAANGSAVALYRRLGFRPYKAVYRSVDVPDRSMVGHGI</sequence>
<protein>
    <submittedName>
        <fullName evidence="4">N-acetyltransferase</fullName>
    </submittedName>
</protein>
<proteinExistence type="predicted"/>
<keyword evidence="1 4" id="KW-0808">Transferase</keyword>
<name>A0A5C1AEX2_9BACT</name>
<dbReference type="SUPFAM" id="SSF55729">
    <property type="entry name" value="Acyl-CoA N-acyltransferases (Nat)"/>
    <property type="match status" value="1"/>
</dbReference>